<protein>
    <submittedName>
        <fullName evidence="1">Uncharacterized protein</fullName>
    </submittedName>
</protein>
<keyword evidence="2" id="KW-1185">Reference proteome</keyword>
<proteinExistence type="predicted"/>
<name>A0ABV8PIG4_9SPHI</name>
<dbReference type="EMBL" id="JBHSBW010000016">
    <property type="protein sequence ID" value="MFC4213496.1"/>
    <property type="molecule type" value="Genomic_DNA"/>
</dbReference>
<comment type="caution">
    <text evidence="1">The sequence shown here is derived from an EMBL/GenBank/DDBJ whole genome shotgun (WGS) entry which is preliminary data.</text>
</comment>
<reference evidence="2" key="1">
    <citation type="journal article" date="2019" name="Int. J. Syst. Evol. Microbiol.">
        <title>The Global Catalogue of Microorganisms (GCM) 10K type strain sequencing project: providing services to taxonomists for standard genome sequencing and annotation.</title>
        <authorList>
            <consortium name="The Broad Institute Genomics Platform"/>
            <consortium name="The Broad Institute Genome Sequencing Center for Infectious Disease"/>
            <person name="Wu L."/>
            <person name="Ma J."/>
        </authorList>
    </citation>
    <scope>NUCLEOTIDE SEQUENCE [LARGE SCALE GENOMIC DNA]</scope>
    <source>
        <strain evidence="2">CCM 8691</strain>
    </source>
</reference>
<dbReference type="Proteomes" id="UP001595789">
    <property type="component" value="Unassembled WGS sequence"/>
</dbReference>
<accession>A0ABV8PIG4</accession>
<dbReference type="RefSeq" id="WP_378988754.1">
    <property type="nucleotide sequence ID" value="NZ_JBHSBW010000016.1"/>
</dbReference>
<organism evidence="1 2">
    <name type="scientific">Pedobacter lithocola</name>
    <dbReference type="NCBI Taxonomy" id="1908239"/>
    <lineage>
        <taxon>Bacteria</taxon>
        <taxon>Pseudomonadati</taxon>
        <taxon>Bacteroidota</taxon>
        <taxon>Sphingobacteriia</taxon>
        <taxon>Sphingobacteriales</taxon>
        <taxon>Sphingobacteriaceae</taxon>
        <taxon>Pedobacter</taxon>
    </lineage>
</organism>
<sequence length="76" mass="8701">MKNEESVLATDEDIKILHSSVGGDISRNYVVRLLKRKGIPITEETINLKTQALLFGRTQSKLKKFVKRKKEESTKN</sequence>
<evidence type="ECO:0000313" key="2">
    <source>
        <dbReference type="Proteomes" id="UP001595789"/>
    </source>
</evidence>
<gene>
    <name evidence="1" type="ORF">ACFOWA_20045</name>
</gene>
<evidence type="ECO:0000313" key="1">
    <source>
        <dbReference type="EMBL" id="MFC4213496.1"/>
    </source>
</evidence>